<feature type="region of interest" description="Disordered" evidence="1">
    <location>
        <begin position="40"/>
        <end position="84"/>
    </location>
</feature>
<sequence length="117" mass="13010">MLLLLLLAQSCPHEYFNKKCTATELQHAHKIMKKRKLIFKEGPQRGASKLTPQWRGAQPAQGHAEQSSQPEAASSKYTDIGSAGMAGESLQNTKEFSCMDSSSDECKQKKARFHLSE</sequence>
<proteinExistence type="predicted"/>
<name>A0A444UWV0_ACIRT</name>
<organism evidence="2 3">
    <name type="scientific">Acipenser ruthenus</name>
    <name type="common">Sterlet sturgeon</name>
    <dbReference type="NCBI Taxonomy" id="7906"/>
    <lineage>
        <taxon>Eukaryota</taxon>
        <taxon>Metazoa</taxon>
        <taxon>Chordata</taxon>
        <taxon>Craniata</taxon>
        <taxon>Vertebrata</taxon>
        <taxon>Euteleostomi</taxon>
        <taxon>Actinopterygii</taxon>
        <taxon>Chondrostei</taxon>
        <taxon>Acipenseriformes</taxon>
        <taxon>Acipenseridae</taxon>
        <taxon>Acipenser</taxon>
    </lineage>
</organism>
<dbReference type="EMBL" id="SCEB01005960">
    <property type="protein sequence ID" value="RXM92622.1"/>
    <property type="molecule type" value="Genomic_DNA"/>
</dbReference>
<evidence type="ECO:0000256" key="1">
    <source>
        <dbReference type="SAM" id="MobiDB-lite"/>
    </source>
</evidence>
<feature type="region of interest" description="Disordered" evidence="1">
    <location>
        <begin position="96"/>
        <end position="117"/>
    </location>
</feature>
<feature type="compositionally biased region" description="Basic and acidic residues" evidence="1">
    <location>
        <begin position="104"/>
        <end position="117"/>
    </location>
</feature>
<dbReference type="AlphaFoldDB" id="A0A444UWV0"/>
<comment type="caution">
    <text evidence="2">The sequence shown here is derived from an EMBL/GenBank/DDBJ whole genome shotgun (WGS) entry which is preliminary data.</text>
</comment>
<evidence type="ECO:0000313" key="3">
    <source>
        <dbReference type="Proteomes" id="UP000289886"/>
    </source>
</evidence>
<accession>A0A444UWV0</accession>
<reference evidence="2 3" key="1">
    <citation type="submission" date="2019-01" db="EMBL/GenBank/DDBJ databases">
        <title>Draft Genome and Complete Hox-Cluster Characterization of the Sterlet Sturgeon (Acipenser ruthenus).</title>
        <authorList>
            <person name="Wei Q."/>
        </authorList>
    </citation>
    <scope>NUCLEOTIDE SEQUENCE [LARGE SCALE GENOMIC DNA]</scope>
    <source>
        <strain evidence="2">WHYD16114868_AA</strain>
        <tissue evidence="2">Blood</tissue>
    </source>
</reference>
<feature type="compositionally biased region" description="Low complexity" evidence="1">
    <location>
        <begin position="64"/>
        <end position="75"/>
    </location>
</feature>
<protein>
    <submittedName>
        <fullName evidence="2">Uncharacterized protein</fullName>
    </submittedName>
</protein>
<dbReference type="Proteomes" id="UP000289886">
    <property type="component" value="Unassembled WGS sequence"/>
</dbReference>
<gene>
    <name evidence="2" type="ORF">EOD39_19939</name>
</gene>
<keyword evidence="3" id="KW-1185">Reference proteome</keyword>
<evidence type="ECO:0000313" key="2">
    <source>
        <dbReference type="EMBL" id="RXM92622.1"/>
    </source>
</evidence>